<dbReference type="GO" id="GO:0000270">
    <property type="term" value="P:peptidoglycan metabolic process"/>
    <property type="evidence" value="ECO:0007669"/>
    <property type="project" value="InterPro"/>
</dbReference>
<dbReference type="AlphaFoldDB" id="A0A2M7TAM8"/>
<dbReference type="Proteomes" id="UP000230956">
    <property type="component" value="Unassembled WGS sequence"/>
</dbReference>
<dbReference type="PANTHER" id="PTHR37423:SF2">
    <property type="entry name" value="MEMBRANE-BOUND LYTIC MUREIN TRANSGLYCOSYLASE C"/>
    <property type="match status" value="1"/>
</dbReference>
<dbReference type="GO" id="GO:0008933">
    <property type="term" value="F:peptidoglycan lytic transglycosylase activity"/>
    <property type="evidence" value="ECO:0007669"/>
    <property type="project" value="InterPro"/>
</dbReference>
<dbReference type="PANTHER" id="PTHR37423">
    <property type="entry name" value="SOLUBLE LYTIC MUREIN TRANSGLYCOSYLASE-RELATED"/>
    <property type="match status" value="1"/>
</dbReference>
<sequence>MTVAFLWYRWSSPDKWEHILYPLEYQDLISEASAKYSIDPYLVCGIIYVESKFDPFSESKVGAIGLMQVMPNTGTWIAKKQGRKFDPDNLTSPEINIDMGCWYFNYLRSKYGDEKLALAAYNSGYKNVDRWLKQAGSGTVEDLVAKIPFKETRMFIRRVEAARDMYEKVYP</sequence>
<evidence type="ECO:0000313" key="4">
    <source>
        <dbReference type="Proteomes" id="UP000230956"/>
    </source>
</evidence>
<dbReference type="Pfam" id="PF01464">
    <property type="entry name" value="SLT"/>
    <property type="match status" value="1"/>
</dbReference>
<feature type="non-terminal residue" evidence="3">
    <location>
        <position position="171"/>
    </location>
</feature>
<dbReference type="EMBL" id="PFNG01000048">
    <property type="protein sequence ID" value="PIZ41657.1"/>
    <property type="molecule type" value="Genomic_DNA"/>
</dbReference>
<evidence type="ECO:0000256" key="1">
    <source>
        <dbReference type="ARBA" id="ARBA00007734"/>
    </source>
</evidence>
<gene>
    <name evidence="3" type="ORF">COY37_02020</name>
</gene>
<feature type="domain" description="Transglycosylase SLT" evidence="2">
    <location>
        <begin position="28"/>
        <end position="138"/>
    </location>
</feature>
<reference evidence="4" key="1">
    <citation type="submission" date="2017-09" db="EMBL/GenBank/DDBJ databases">
        <title>Depth-based differentiation of microbial function through sediment-hosted aquifers and enrichment of novel symbionts in the deep terrestrial subsurface.</title>
        <authorList>
            <person name="Probst A.J."/>
            <person name="Ladd B."/>
            <person name="Jarett J.K."/>
            <person name="Geller-Mcgrath D.E."/>
            <person name="Sieber C.M.K."/>
            <person name="Emerson J.B."/>
            <person name="Anantharaman K."/>
            <person name="Thomas B.C."/>
            <person name="Malmstrom R."/>
            <person name="Stieglmeier M."/>
            <person name="Klingl A."/>
            <person name="Woyke T."/>
            <person name="Ryan C.M."/>
            <person name="Banfield J.F."/>
        </authorList>
    </citation>
    <scope>NUCLEOTIDE SEQUENCE [LARGE SCALE GENOMIC DNA]</scope>
</reference>
<dbReference type="PROSITE" id="PS00922">
    <property type="entry name" value="TRANSGLYCOSYLASE"/>
    <property type="match status" value="1"/>
</dbReference>
<proteinExistence type="inferred from homology"/>
<comment type="caution">
    <text evidence="3">The sequence shown here is derived from an EMBL/GenBank/DDBJ whole genome shotgun (WGS) entry which is preliminary data.</text>
</comment>
<dbReference type="CDD" id="cd16896">
    <property type="entry name" value="LT_Slt70-like"/>
    <property type="match status" value="1"/>
</dbReference>
<evidence type="ECO:0000259" key="2">
    <source>
        <dbReference type="Pfam" id="PF01464"/>
    </source>
</evidence>
<name>A0A2M7TAM8_9ACTN</name>
<protein>
    <submittedName>
        <fullName evidence="3">Transglycosylase</fullName>
    </submittedName>
</protein>
<dbReference type="SUPFAM" id="SSF53955">
    <property type="entry name" value="Lysozyme-like"/>
    <property type="match status" value="1"/>
</dbReference>
<accession>A0A2M7TAM8</accession>
<organism evidence="3 4">
    <name type="scientific">Candidatus Aquicultor secundus</name>
    <dbReference type="NCBI Taxonomy" id="1973895"/>
    <lineage>
        <taxon>Bacteria</taxon>
        <taxon>Bacillati</taxon>
        <taxon>Actinomycetota</taxon>
        <taxon>Candidatus Aquicultoria</taxon>
        <taxon>Candidatus Aquicultorales</taxon>
        <taxon>Candidatus Aquicultoraceae</taxon>
        <taxon>Candidatus Aquicultor</taxon>
    </lineage>
</organism>
<dbReference type="GO" id="GO:0016020">
    <property type="term" value="C:membrane"/>
    <property type="evidence" value="ECO:0007669"/>
    <property type="project" value="InterPro"/>
</dbReference>
<comment type="similarity">
    <text evidence="1">Belongs to the transglycosylase Slt family.</text>
</comment>
<dbReference type="Gene3D" id="1.10.530.10">
    <property type="match status" value="1"/>
</dbReference>
<dbReference type="InterPro" id="IPR000189">
    <property type="entry name" value="Transglyc_AS"/>
</dbReference>
<evidence type="ECO:0000313" key="3">
    <source>
        <dbReference type="EMBL" id="PIZ41657.1"/>
    </source>
</evidence>
<dbReference type="InterPro" id="IPR023346">
    <property type="entry name" value="Lysozyme-like_dom_sf"/>
</dbReference>
<dbReference type="InterPro" id="IPR008258">
    <property type="entry name" value="Transglycosylase_SLT_dom_1"/>
</dbReference>